<feature type="region of interest" description="Disordered" evidence="1">
    <location>
        <begin position="1"/>
        <end position="26"/>
    </location>
</feature>
<reference evidence="2 3" key="1">
    <citation type="submission" date="2016-07" db="EMBL/GenBank/DDBJ databases">
        <title>Pervasive Adenine N6-methylation of Active Genes in Fungi.</title>
        <authorList>
            <consortium name="DOE Joint Genome Institute"/>
            <person name="Mondo S.J."/>
            <person name="Dannebaum R.O."/>
            <person name="Kuo R.C."/>
            <person name="Labutti K."/>
            <person name="Haridas S."/>
            <person name="Kuo A."/>
            <person name="Salamov A."/>
            <person name="Ahrendt S.R."/>
            <person name="Lipzen A."/>
            <person name="Sullivan W."/>
            <person name="Andreopoulos W.B."/>
            <person name="Clum A."/>
            <person name="Lindquist E."/>
            <person name="Daum C."/>
            <person name="Ramamoorthy G.K."/>
            <person name="Gryganskyi A."/>
            <person name="Culley D."/>
            <person name="Magnuson J.K."/>
            <person name="James T.Y."/>
            <person name="O'Malley M.A."/>
            <person name="Stajich J.E."/>
            <person name="Spatafora J.W."/>
            <person name="Visel A."/>
            <person name="Grigoriev I.V."/>
        </authorList>
    </citation>
    <scope>NUCLEOTIDE SEQUENCE [LARGE SCALE GENOMIC DNA]</scope>
    <source>
        <strain evidence="2 3">68-887.2</strain>
    </source>
</reference>
<protein>
    <submittedName>
        <fullName evidence="2">Uncharacterized protein</fullName>
    </submittedName>
</protein>
<evidence type="ECO:0000256" key="1">
    <source>
        <dbReference type="SAM" id="MobiDB-lite"/>
    </source>
</evidence>
<gene>
    <name evidence="2" type="ORF">BCR39DRAFT_562598</name>
</gene>
<dbReference type="EMBL" id="MCFC01000107">
    <property type="protein sequence ID" value="ORY21653.1"/>
    <property type="molecule type" value="Genomic_DNA"/>
</dbReference>
<dbReference type="Proteomes" id="UP000193986">
    <property type="component" value="Unassembled WGS sequence"/>
</dbReference>
<sequence>MYTPKRRQDLSADRDHLRSHRLTNDKEKAELLEAEKDVFESQILELNDKITELKSEAMSKSEAFTSVLQSYEELKAQNHQLEESHKAFEEELQVLRRSLDKQADLHRDLVNTWKIKLESSQKLTAEVENARTKLVEKLDDLKATSYETKMNWESRLKLAEDKAIQRGKRLLTSLPELPLWKELLKESTSPADMAEIGMEFINFGVQGCNERALD</sequence>
<comment type="caution">
    <text evidence="2">The sequence shown here is derived from an EMBL/GenBank/DDBJ whole genome shotgun (WGS) entry which is preliminary data.</text>
</comment>
<proteinExistence type="predicted"/>
<evidence type="ECO:0000313" key="3">
    <source>
        <dbReference type="Proteomes" id="UP000193986"/>
    </source>
</evidence>
<keyword evidence="3" id="KW-1185">Reference proteome</keyword>
<organism evidence="2 3">
    <name type="scientific">Naematelia encephala</name>
    <dbReference type="NCBI Taxonomy" id="71784"/>
    <lineage>
        <taxon>Eukaryota</taxon>
        <taxon>Fungi</taxon>
        <taxon>Dikarya</taxon>
        <taxon>Basidiomycota</taxon>
        <taxon>Agaricomycotina</taxon>
        <taxon>Tremellomycetes</taxon>
        <taxon>Tremellales</taxon>
        <taxon>Naemateliaceae</taxon>
        <taxon>Naematelia</taxon>
    </lineage>
</organism>
<name>A0A1Y2AGD3_9TREE</name>
<dbReference type="AlphaFoldDB" id="A0A1Y2AGD3"/>
<dbReference type="OrthoDB" id="2283025at2759"/>
<dbReference type="InParanoid" id="A0A1Y2AGD3"/>
<evidence type="ECO:0000313" key="2">
    <source>
        <dbReference type="EMBL" id="ORY21653.1"/>
    </source>
</evidence>
<accession>A0A1Y2AGD3</accession>